<dbReference type="Pfam" id="PF01740">
    <property type="entry name" value="STAS"/>
    <property type="match status" value="1"/>
</dbReference>
<feature type="domain" description="STAS" evidence="2">
    <location>
        <begin position="11"/>
        <end position="109"/>
    </location>
</feature>
<dbReference type="SUPFAM" id="SSF52091">
    <property type="entry name" value="SpoIIaa-like"/>
    <property type="match status" value="1"/>
</dbReference>
<keyword evidence="1" id="KW-0812">Transmembrane</keyword>
<keyword evidence="1" id="KW-0472">Membrane</keyword>
<dbReference type="Proteomes" id="UP000683310">
    <property type="component" value="Chromosome"/>
</dbReference>
<reference evidence="3 4" key="1">
    <citation type="submission" date="2021-04" db="EMBL/GenBank/DDBJ databases">
        <title>Nocardia tengchongensis.</title>
        <authorList>
            <person name="Zhuang k."/>
            <person name="Ran Y."/>
            <person name="Li W."/>
        </authorList>
    </citation>
    <scope>NUCLEOTIDE SEQUENCE [LARGE SCALE GENOMIC DNA]</scope>
    <source>
        <strain evidence="3 4">CFH S0057</strain>
    </source>
</reference>
<sequence length="109" mass="11677">MTHQPNPALLTTSITTTLDDIHVCTIRGEIDIRTAPMFRKALFDGIAVGGTTVVDMTAVTFFGVAGICALVEALDIAHRRQCELCVEGSHCVTRVLEVVGLATAFDICE</sequence>
<protein>
    <submittedName>
        <fullName evidence="3">STAS domain-containing protein</fullName>
    </submittedName>
</protein>
<dbReference type="CDD" id="cd07043">
    <property type="entry name" value="STAS_anti-anti-sigma_factors"/>
    <property type="match status" value="1"/>
</dbReference>
<gene>
    <name evidence="3" type="ORF">KHQ06_25400</name>
</gene>
<accession>A0ABX8CJG5</accession>
<evidence type="ECO:0000259" key="2">
    <source>
        <dbReference type="PROSITE" id="PS50801"/>
    </source>
</evidence>
<dbReference type="InterPro" id="IPR036513">
    <property type="entry name" value="STAS_dom_sf"/>
</dbReference>
<keyword evidence="4" id="KW-1185">Reference proteome</keyword>
<dbReference type="EMBL" id="CP074371">
    <property type="protein sequence ID" value="QVI19679.1"/>
    <property type="molecule type" value="Genomic_DNA"/>
</dbReference>
<evidence type="ECO:0000313" key="4">
    <source>
        <dbReference type="Proteomes" id="UP000683310"/>
    </source>
</evidence>
<organism evidence="3 4">
    <name type="scientific">Nocardia tengchongensis</name>
    <dbReference type="NCBI Taxonomy" id="2055889"/>
    <lineage>
        <taxon>Bacteria</taxon>
        <taxon>Bacillati</taxon>
        <taxon>Actinomycetota</taxon>
        <taxon>Actinomycetes</taxon>
        <taxon>Mycobacteriales</taxon>
        <taxon>Nocardiaceae</taxon>
        <taxon>Nocardia</taxon>
    </lineage>
</organism>
<proteinExistence type="predicted"/>
<dbReference type="PROSITE" id="PS50801">
    <property type="entry name" value="STAS"/>
    <property type="match status" value="1"/>
</dbReference>
<keyword evidence="1" id="KW-1133">Transmembrane helix</keyword>
<feature type="transmembrane region" description="Helical" evidence="1">
    <location>
        <begin position="46"/>
        <end position="71"/>
    </location>
</feature>
<dbReference type="Gene3D" id="3.30.750.24">
    <property type="entry name" value="STAS domain"/>
    <property type="match status" value="1"/>
</dbReference>
<evidence type="ECO:0000313" key="3">
    <source>
        <dbReference type="EMBL" id="QVI19679.1"/>
    </source>
</evidence>
<name>A0ABX8CJG5_9NOCA</name>
<dbReference type="InterPro" id="IPR002645">
    <property type="entry name" value="STAS_dom"/>
</dbReference>
<evidence type="ECO:0000256" key="1">
    <source>
        <dbReference type="SAM" id="Phobius"/>
    </source>
</evidence>